<keyword evidence="2" id="KW-1185">Reference proteome</keyword>
<name>A0ABT5NLH8_9PSED</name>
<sequence>MKAYLRANPLQGVLLIMLAFLAFLMIASSLISRGSCAWYGYQTDRTTRYALGVGCMVKMPTGWTPQRELRTEQ</sequence>
<gene>
    <name evidence="1" type="ORF">M5G11_02425</name>
</gene>
<dbReference type="RefSeq" id="WP_273911401.1">
    <property type="nucleotide sequence ID" value="NZ_JAMDGX010000040.1"/>
</dbReference>
<reference evidence="1 2" key="1">
    <citation type="submission" date="2022-05" db="EMBL/GenBank/DDBJ databases">
        <title>Novel Pseudomonas spp. Isolated from a Rainbow Trout Aquaculture Facility.</title>
        <authorList>
            <person name="Testerman T."/>
            <person name="Graf J."/>
        </authorList>
    </citation>
    <scope>NUCLEOTIDE SEQUENCE [LARGE SCALE GENOMIC DNA]</scope>
    <source>
        <strain evidence="1 2">ID681</strain>
    </source>
</reference>
<evidence type="ECO:0000313" key="2">
    <source>
        <dbReference type="Proteomes" id="UP001148203"/>
    </source>
</evidence>
<comment type="caution">
    <text evidence="1">The sequence shown here is derived from an EMBL/GenBank/DDBJ whole genome shotgun (WGS) entry which is preliminary data.</text>
</comment>
<dbReference type="EMBL" id="JAMDGY010000009">
    <property type="protein sequence ID" value="MDD0989385.1"/>
    <property type="molecule type" value="Genomic_DNA"/>
</dbReference>
<organism evidence="1 2">
    <name type="scientific">Pseudomonas fontis</name>
    <dbReference type="NCBI Taxonomy" id="2942633"/>
    <lineage>
        <taxon>Bacteria</taxon>
        <taxon>Pseudomonadati</taxon>
        <taxon>Pseudomonadota</taxon>
        <taxon>Gammaproteobacteria</taxon>
        <taxon>Pseudomonadales</taxon>
        <taxon>Pseudomonadaceae</taxon>
        <taxon>Pseudomonas</taxon>
    </lineage>
</organism>
<accession>A0ABT5NLH8</accession>
<dbReference type="Proteomes" id="UP001148203">
    <property type="component" value="Unassembled WGS sequence"/>
</dbReference>
<protein>
    <submittedName>
        <fullName evidence="1">Uncharacterized protein</fullName>
    </submittedName>
</protein>
<evidence type="ECO:0000313" key="1">
    <source>
        <dbReference type="EMBL" id="MDD0989385.1"/>
    </source>
</evidence>
<proteinExistence type="predicted"/>